<proteinExistence type="predicted"/>
<dbReference type="EMBL" id="DS113967">
    <property type="protein sequence ID" value="EAX92450.1"/>
    <property type="molecule type" value="Genomic_DNA"/>
</dbReference>
<name>A2FRN1_TRIV3</name>
<keyword evidence="3" id="KW-1185">Reference proteome</keyword>
<feature type="region of interest" description="Disordered" evidence="1">
    <location>
        <begin position="1"/>
        <end position="65"/>
    </location>
</feature>
<dbReference type="VEuPathDB" id="TrichDB:TVAG_327600"/>
<dbReference type="Proteomes" id="UP000001542">
    <property type="component" value="Unassembled WGS sequence"/>
</dbReference>
<dbReference type="RefSeq" id="XP_001305380.1">
    <property type="nucleotide sequence ID" value="XM_001305379.1"/>
</dbReference>
<evidence type="ECO:0000256" key="1">
    <source>
        <dbReference type="SAM" id="MobiDB-lite"/>
    </source>
</evidence>
<reference evidence="2" key="1">
    <citation type="submission" date="2006-10" db="EMBL/GenBank/DDBJ databases">
        <authorList>
            <person name="Amadeo P."/>
            <person name="Zhao Q."/>
            <person name="Wortman J."/>
            <person name="Fraser-Liggett C."/>
            <person name="Carlton J."/>
        </authorList>
    </citation>
    <scope>NUCLEOTIDE SEQUENCE</scope>
    <source>
        <strain evidence="2">G3</strain>
    </source>
</reference>
<feature type="compositionally biased region" description="Polar residues" evidence="1">
    <location>
        <begin position="28"/>
        <end position="39"/>
    </location>
</feature>
<organism evidence="2 3">
    <name type="scientific">Trichomonas vaginalis (strain ATCC PRA-98 / G3)</name>
    <dbReference type="NCBI Taxonomy" id="412133"/>
    <lineage>
        <taxon>Eukaryota</taxon>
        <taxon>Metamonada</taxon>
        <taxon>Parabasalia</taxon>
        <taxon>Trichomonadida</taxon>
        <taxon>Trichomonadidae</taxon>
        <taxon>Trichomonas</taxon>
    </lineage>
</organism>
<feature type="compositionally biased region" description="Polar residues" evidence="1">
    <location>
        <begin position="11"/>
        <end position="20"/>
    </location>
</feature>
<evidence type="ECO:0000313" key="2">
    <source>
        <dbReference type="EMBL" id="EAX92450.1"/>
    </source>
</evidence>
<dbReference type="AlphaFoldDB" id="A2FRN1"/>
<dbReference type="VEuPathDB" id="TrichDB:TVAGG3_1075620"/>
<dbReference type="KEGG" id="tva:4750161"/>
<evidence type="ECO:0000313" key="3">
    <source>
        <dbReference type="Proteomes" id="UP000001542"/>
    </source>
</evidence>
<protein>
    <submittedName>
        <fullName evidence="2">Uncharacterized protein</fullName>
    </submittedName>
</protein>
<reference evidence="2" key="2">
    <citation type="journal article" date="2007" name="Science">
        <title>Draft genome sequence of the sexually transmitted pathogen Trichomonas vaginalis.</title>
        <authorList>
            <person name="Carlton J.M."/>
            <person name="Hirt R.P."/>
            <person name="Silva J.C."/>
            <person name="Delcher A.L."/>
            <person name="Schatz M."/>
            <person name="Zhao Q."/>
            <person name="Wortman J.R."/>
            <person name="Bidwell S.L."/>
            <person name="Alsmark U.C.M."/>
            <person name="Besteiro S."/>
            <person name="Sicheritz-Ponten T."/>
            <person name="Noel C.J."/>
            <person name="Dacks J.B."/>
            <person name="Foster P.G."/>
            <person name="Simillion C."/>
            <person name="Van de Peer Y."/>
            <person name="Miranda-Saavedra D."/>
            <person name="Barton G.J."/>
            <person name="Westrop G.D."/>
            <person name="Mueller S."/>
            <person name="Dessi D."/>
            <person name="Fiori P.L."/>
            <person name="Ren Q."/>
            <person name="Paulsen I."/>
            <person name="Zhang H."/>
            <person name="Bastida-Corcuera F.D."/>
            <person name="Simoes-Barbosa A."/>
            <person name="Brown M.T."/>
            <person name="Hayes R.D."/>
            <person name="Mukherjee M."/>
            <person name="Okumura C.Y."/>
            <person name="Schneider R."/>
            <person name="Smith A.J."/>
            <person name="Vanacova S."/>
            <person name="Villalvazo M."/>
            <person name="Haas B.J."/>
            <person name="Pertea M."/>
            <person name="Feldblyum T.V."/>
            <person name="Utterback T.R."/>
            <person name="Shu C.L."/>
            <person name="Osoegawa K."/>
            <person name="de Jong P.J."/>
            <person name="Hrdy I."/>
            <person name="Horvathova L."/>
            <person name="Zubacova Z."/>
            <person name="Dolezal P."/>
            <person name="Malik S.B."/>
            <person name="Logsdon J.M. Jr."/>
            <person name="Henze K."/>
            <person name="Gupta A."/>
            <person name="Wang C.C."/>
            <person name="Dunne R.L."/>
            <person name="Upcroft J.A."/>
            <person name="Upcroft P."/>
            <person name="White O."/>
            <person name="Salzberg S.L."/>
            <person name="Tang P."/>
            <person name="Chiu C.-H."/>
            <person name="Lee Y.-S."/>
            <person name="Embley T.M."/>
            <person name="Coombs G.H."/>
            <person name="Mottram J.C."/>
            <person name="Tachezy J."/>
            <person name="Fraser-Liggett C.M."/>
            <person name="Johnson P.J."/>
        </authorList>
    </citation>
    <scope>NUCLEOTIDE SEQUENCE [LARGE SCALE GENOMIC DNA]</scope>
    <source>
        <strain evidence="2">G3</strain>
    </source>
</reference>
<accession>A2FRN1</accession>
<gene>
    <name evidence="2" type="ORF">TVAG_327600</name>
</gene>
<dbReference type="InParanoid" id="A2FRN1"/>
<sequence length="102" mass="12284">MDGHNYYMHHPQQQYSSYQNRDPYMSGRANSYDGQNYYHQNDYRRPQQQNIPPPRRQDTPPYPAKQEITIERLNTIIDQQLKIMPPIKITPAPTEDLQSYWD</sequence>